<evidence type="ECO:0000313" key="2">
    <source>
        <dbReference type="EMBL" id="CAG8772116.1"/>
    </source>
</evidence>
<feature type="transmembrane region" description="Helical" evidence="1">
    <location>
        <begin position="135"/>
        <end position="154"/>
    </location>
</feature>
<reference evidence="2" key="1">
    <citation type="submission" date="2021-06" db="EMBL/GenBank/DDBJ databases">
        <authorList>
            <person name="Kallberg Y."/>
            <person name="Tangrot J."/>
            <person name="Rosling A."/>
        </authorList>
    </citation>
    <scope>NUCLEOTIDE SEQUENCE</scope>
    <source>
        <strain evidence="2">CL551</strain>
    </source>
</reference>
<gene>
    <name evidence="2" type="ORF">AMORRO_LOCUS16658</name>
</gene>
<name>A0A9N9NX51_9GLOM</name>
<dbReference type="EMBL" id="CAJVPV010047150">
    <property type="protein sequence ID" value="CAG8772116.1"/>
    <property type="molecule type" value="Genomic_DNA"/>
</dbReference>
<feature type="transmembrane region" description="Helical" evidence="1">
    <location>
        <begin position="102"/>
        <end position="123"/>
    </location>
</feature>
<evidence type="ECO:0000313" key="3">
    <source>
        <dbReference type="Proteomes" id="UP000789342"/>
    </source>
</evidence>
<feature type="transmembrane region" description="Helical" evidence="1">
    <location>
        <begin position="75"/>
        <end position="96"/>
    </location>
</feature>
<dbReference type="Proteomes" id="UP000789342">
    <property type="component" value="Unassembled WGS sequence"/>
</dbReference>
<dbReference type="AlphaFoldDB" id="A0A9N9NX51"/>
<accession>A0A9N9NX51</accession>
<sequence>MNNTIFLALCALDFCFWPLIVFFAPDALRGWVIHLGSVSNSLRAGLMNAIANALFQFLFPAPSSAASTAVKSPNALLRHVFLSMHSVVWFLSNVLLNPIATWNAFLFYVSFGAYVAPNTVVTTAPTPAQSRVYRAQLEFSFFISLFVISYLALLSVSYPVVAFVISCFALSAMHDITVNAAVALNFLGRLASRL</sequence>
<proteinExistence type="predicted"/>
<keyword evidence="1" id="KW-0472">Membrane</keyword>
<feature type="transmembrane region" description="Helical" evidence="1">
    <location>
        <begin position="5"/>
        <end position="24"/>
    </location>
</feature>
<organism evidence="2 3">
    <name type="scientific">Acaulospora morrowiae</name>
    <dbReference type="NCBI Taxonomy" id="94023"/>
    <lineage>
        <taxon>Eukaryota</taxon>
        <taxon>Fungi</taxon>
        <taxon>Fungi incertae sedis</taxon>
        <taxon>Mucoromycota</taxon>
        <taxon>Glomeromycotina</taxon>
        <taxon>Glomeromycetes</taxon>
        <taxon>Diversisporales</taxon>
        <taxon>Acaulosporaceae</taxon>
        <taxon>Acaulospora</taxon>
    </lineage>
</organism>
<feature type="non-terminal residue" evidence="2">
    <location>
        <position position="194"/>
    </location>
</feature>
<comment type="caution">
    <text evidence="2">The sequence shown here is derived from an EMBL/GenBank/DDBJ whole genome shotgun (WGS) entry which is preliminary data.</text>
</comment>
<keyword evidence="1" id="KW-0812">Transmembrane</keyword>
<keyword evidence="3" id="KW-1185">Reference proteome</keyword>
<protein>
    <submittedName>
        <fullName evidence="2">18568_t:CDS:1</fullName>
    </submittedName>
</protein>
<keyword evidence="1" id="KW-1133">Transmembrane helix</keyword>
<evidence type="ECO:0000256" key="1">
    <source>
        <dbReference type="SAM" id="Phobius"/>
    </source>
</evidence>